<dbReference type="OrthoDB" id="9777873at2"/>
<keyword evidence="5" id="KW-0472">Membrane</keyword>
<comment type="caution">
    <text evidence="7">The sequence shown here is derived from an EMBL/GenBank/DDBJ whole genome shotgun (WGS) entry which is preliminary data.</text>
</comment>
<name>A0A5D4XQN5_9GAMM</name>
<feature type="domain" description="Glycosyltransferase 2-like" evidence="6">
    <location>
        <begin position="4"/>
        <end position="117"/>
    </location>
</feature>
<dbReference type="SUPFAM" id="SSF53448">
    <property type="entry name" value="Nucleotide-diphospho-sugar transferases"/>
    <property type="match status" value="1"/>
</dbReference>
<evidence type="ECO:0000313" key="7">
    <source>
        <dbReference type="EMBL" id="TYT26956.1"/>
    </source>
</evidence>
<keyword evidence="2" id="KW-1003">Cell membrane</keyword>
<evidence type="ECO:0000256" key="3">
    <source>
        <dbReference type="ARBA" id="ARBA00022676"/>
    </source>
</evidence>
<dbReference type="PANTHER" id="PTHR43646:SF2">
    <property type="entry name" value="GLYCOSYLTRANSFERASE 2-LIKE DOMAIN-CONTAINING PROTEIN"/>
    <property type="match status" value="1"/>
</dbReference>
<evidence type="ECO:0000256" key="1">
    <source>
        <dbReference type="ARBA" id="ARBA00004236"/>
    </source>
</evidence>
<dbReference type="Proteomes" id="UP000324973">
    <property type="component" value="Unassembled WGS sequence"/>
</dbReference>
<dbReference type="PANTHER" id="PTHR43646">
    <property type="entry name" value="GLYCOSYLTRANSFERASE"/>
    <property type="match status" value="1"/>
</dbReference>
<sequence length="219" mass="23040">MIGVLVPAHDEQALIGDCLRNIQVAAACPRLRGEPVAVVVALDRCRDATAAICEGLGVPTVRLEARNVGQARAVAAAALLRAGARWLASTDADSRVPPDWLSGQLACAADAFCGTVRVGDWLDYRPVVRDAFLAAEHYRDGHAHVHGANLGVSASAYRAVGGFPPHAAHEDRALIDALARAGFAIARRGSPAVWTSARRDARARHGFGDYLLGLEEAAA</sequence>
<organism evidence="7 8">
    <name type="scientific">Luteimonas viscosa</name>
    <dbReference type="NCBI Taxonomy" id="1132694"/>
    <lineage>
        <taxon>Bacteria</taxon>
        <taxon>Pseudomonadati</taxon>
        <taxon>Pseudomonadota</taxon>
        <taxon>Gammaproteobacteria</taxon>
        <taxon>Lysobacterales</taxon>
        <taxon>Lysobacteraceae</taxon>
        <taxon>Luteimonas</taxon>
    </lineage>
</organism>
<dbReference type="EMBL" id="VTFT01000001">
    <property type="protein sequence ID" value="TYT26956.1"/>
    <property type="molecule type" value="Genomic_DNA"/>
</dbReference>
<dbReference type="InterPro" id="IPR029044">
    <property type="entry name" value="Nucleotide-diphossugar_trans"/>
</dbReference>
<accession>A0A5D4XQN5</accession>
<dbReference type="Pfam" id="PF00535">
    <property type="entry name" value="Glycos_transf_2"/>
    <property type="match status" value="1"/>
</dbReference>
<evidence type="ECO:0000256" key="4">
    <source>
        <dbReference type="ARBA" id="ARBA00022679"/>
    </source>
</evidence>
<dbReference type="GO" id="GO:0005886">
    <property type="term" value="C:plasma membrane"/>
    <property type="evidence" value="ECO:0007669"/>
    <property type="project" value="UniProtKB-SubCell"/>
</dbReference>
<evidence type="ECO:0000256" key="5">
    <source>
        <dbReference type="ARBA" id="ARBA00023136"/>
    </source>
</evidence>
<evidence type="ECO:0000259" key="6">
    <source>
        <dbReference type="Pfam" id="PF00535"/>
    </source>
</evidence>
<comment type="subcellular location">
    <subcellularLocation>
        <location evidence="1">Cell membrane</location>
    </subcellularLocation>
</comment>
<reference evidence="7 8" key="1">
    <citation type="submission" date="2019-08" db="EMBL/GenBank/DDBJ databases">
        <title>Luteimonas viscosus sp. nov., isolated from soil of a sunflower field.</title>
        <authorList>
            <person name="Jianli Z."/>
            <person name="Ying Z."/>
        </authorList>
    </citation>
    <scope>NUCLEOTIDE SEQUENCE [LARGE SCALE GENOMIC DNA]</scope>
    <source>
        <strain evidence="7 8">XBU10</strain>
    </source>
</reference>
<protein>
    <submittedName>
        <fullName evidence="7">Glycosyltransferase family 2 protein</fullName>
    </submittedName>
</protein>
<dbReference type="RefSeq" id="WP_149103509.1">
    <property type="nucleotide sequence ID" value="NZ_VTFT01000001.1"/>
</dbReference>
<evidence type="ECO:0000313" key="8">
    <source>
        <dbReference type="Proteomes" id="UP000324973"/>
    </source>
</evidence>
<proteinExistence type="predicted"/>
<dbReference type="GO" id="GO:0016757">
    <property type="term" value="F:glycosyltransferase activity"/>
    <property type="evidence" value="ECO:0007669"/>
    <property type="project" value="UniProtKB-KW"/>
</dbReference>
<evidence type="ECO:0000256" key="2">
    <source>
        <dbReference type="ARBA" id="ARBA00022475"/>
    </source>
</evidence>
<keyword evidence="4 7" id="KW-0808">Transferase</keyword>
<keyword evidence="3" id="KW-0328">Glycosyltransferase</keyword>
<dbReference type="InterPro" id="IPR001173">
    <property type="entry name" value="Glyco_trans_2-like"/>
</dbReference>
<gene>
    <name evidence="7" type="ORF">FZO89_12190</name>
</gene>
<dbReference type="AlphaFoldDB" id="A0A5D4XQN5"/>
<keyword evidence="8" id="KW-1185">Reference proteome</keyword>
<dbReference type="Gene3D" id="3.90.550.10">
    <property type="entry name" value="Spore Coat Polysaccharide Biosynthesis Protein SpsA, Chain A"/>
    <property type="match status" value="1"/>
</dbReference>